<sequence length="414" mass="46597">MRKSVYTITILAFFFLVICPLFTMFVSSSLEHYLGILNKSTLFLLLKSTGLAVAVATISTLIGGFFALTLTKTNLPIKNILKLVFLVPLFISPYIITVSWVDFFCLFKNGKSFIYSPFGVVFVLSMIFSPLSMIIISSSLANLSARFEEAGLMMATYSQIILKIVFPLIKPALISSFILVFVLAISEFSVPAFLSVNVFTTEIFTQFAAFYNYEVAVANSIVLIFICVSLLLAERFYLADAPFLSVSSKYHQLKIVELKKSKHPLLFIHFLYIFISVIIPIIVLSVQSFQGTFWNAVTLLSPLMFDSLFYSVIGAFVLTFFGLVFAFISEREKFRSINLILLITFAIPSTVLGIGLIKFFNTPHFNFIYSGFWIIIIGYLGRFIFISEKLISNSIKQIPLSYEESAKLIGANFF</sequence>
<keyword evidence="3" id="KW-1003">Cell membrane</keyword>
<evidence type="ECO:0000256" key="4">
    <source>
        <dbReference type="ARBA" id="ARBA00022519"/>
    </source>
</evidence>
<feature type="transmembrane region" description="Helical" evidence="8">
    <location>
        <begin position="113"/>
        <end position="140"/>
    </location>
</feature>
<keyword evidence="6 8" id="KW-1133">Transmembrane helix</keyword>
<evidence type="ECO:0000259" key="9">
    <source>
        <dbReference type="PROSITE" id="PS50928"/>
    </source>
</evidence>
<reference evidence="10 11" key="1">
    <citation type="journal article" date="2016" name="Front. Microbiol.">
        <title>Single-Cell (Meta-)Genomics of a Dimorphic Candidatus Thiomargarita nelsonii Reveals Genomic Plasticity.</title>
        <authorList>
            <person name="Flood B.E."/>
            <person name="Fliss P."/>
            <person name="Jones D.S."/>
            <person name="Dick G.J."/>
            <person name="Jain S."/>
            <person name="Kaster A.K."/>
            <person name="Winkel M."/>
            <person name="Mussmann M."/>
            <person name="Bailey J."/>
        </authorList>
    </citation>
    <scope>NUCLEOTIDE SEQUENCE [LARGE SCALE GENOMIC DNA]</scope>
    <source>
        <strain evidence="10">Hydrate Ridge</strain>
    </source>
</reference>
<feature type="transmembrane region" description="Helical" evidence="8">
    <location>
        <begin position="265"/>
        <end position="287"/>
    </location>
</feature>
<feature type="transmembrane region" description="Helical" evidence="8">
    <location>
        <begin position="217"/>
        <end position="244"/>
    </location>
</feature>
<dbReference type="InterPro" id="IPR000515">
    <property type="entry name" value="MetI-like"/>
</dbReference>
<dbReference type="InterPro" id="IPR035906">
    <property type="entry name" value="MetI-like_sf"/>
</dbReference>
<dbReference type="GO" id="GO:0005886">
    <property type="term" value="C:plasma membrane"/>
    <property type="evidence" value="ECO:0007669"/>
    <property type="project" value="UniProtKB-SubCell"/>
</dbReference>
<evidence type="ECO:0000256" key="3">
    <source>
        <dbReference type="ARBA" id="ARBA00022475"/>
    </source>
</evidence>
<keyword evidence="7 8" id="KW-0472">Membrane</keyword>
<dbReference type="GO" id="GO:0055085">
    <property type="term" value="P:transmembrane transport"/>
    <property type="evidence" value="ECO:0007669"/>
    <property type="project" value="InterPro"/>
</dbReference>
<comment type="subcellular location">
    <subcellularLocation>
        <location evidence="1">Cell inner membrane</location>
        <topology evidence="1">Multi-pass membrane protein</topology>
    </subcellularLocation>
    <subcellularLocation>
        <location evidence="8">Cell membrane</location>
        <topology evidence="8">Multi-pass membrane protein</topology>
    </subcellularLocation>
</comment>
<evidence type="ECO:0000256" key="6">
    <source>
        <dbReference type="ARBA" id="ARBA00022989"/>
    </source>
</evidence>
<keyword evidence="11" id="KW-1185">Reference proteome</keyword>
<evidence type="ECO:0000256" key="2">
    <source>
        <dbReference type="ARBA" id="ARBA00022448"/>
    </source>
</evidence>
<feature type="transmembrane region" description="Helical" evidence="8">
    <location>
        <begin position="339"/>
        <end position="361"/>
    </location>
</feature>
<feature type="transmembrane region" description="Helical" evidence="8">
    <location>
        <begin position="307"/>
        <end position="327"/>
    </location>
</feature>
<evidence type="ECO:0000256" key="8">
    <source>
        <dbReference type="RuleBase" id="RU363032"/>
    </source>
</evidence>
<dbReference type="CDD" id="cd06261">
    <property type="entry name" value="TM_PBP2"/>
    <property type="match status" value="1"/>
</dbReference>
<comment type="caution">
    <text evidence="10">The sequence shown here is derived from an EMBL/GenBank/DDBJ whole genome shotgun (WGS) entry which is preliminary data.</text>
</comment>
<evidence type="ECO:0000313" key="10">
    <source>
        <dbReference type="EMBL" id="TGO03043.1"/>
    </source>
</evidence>
<dbReference type="PANTHER" id="PTHR43357:SF3">
    <property type="entry name" value="FE(3+)-TRANSPORT SYSTEM PERMEASE PROTEIN FBPB 2"/>
    <property type="match status" value="1"/>
</dbReference>
<feature type="domain" description="ABC transmembrane type-1" evidence="9">
    <location>
        <begin position="304"/>
        <end position="414"/>
    </location>
</feature>
<organism evidence="10 11">
    <name type="scientific">Candidatus Thiomargarita nelsonii</name>
    <dbReference type="NCBI Taxonomy" id="1003181"/>
    <lineage>
        <taxon>Bacteria</taxon>
        <taxon>Pseudomonadati</taxon>
        <taxon>Pseudomonadota</taxon>
        <taxon>Gammaproteobacteria</taxon>
        <taxon>Thiotrichales</taxon>
        <taxon>Thiotrichaceae</taxon>
        <taxon>Thiomargarita</taxon>
    </lineage>
</organism>
<dbReference type="AlphaFoldDB" id="A0A4E0QPW6"/>
<feature type="transmembrane region" description="Helical" evidence="8">
    <location>
        <begin position="6"/>
        <end position="30"/>
    </location>
</feature>
<feature type="transmembrane region" description="Helical" evidence="8">
    <location>
        <begin position="42"/>
        <end position="68"/>
    </location>
</feature>
<evidence type="ECO:0000313" key="11">
    <source>
        <dbReference type="Proteomes" id="UP000030428"/>
    </source>
</evidence>
<dbReference type="Proteomes" id="UP000030428">
    <property type="component" value="Unassembled WGS sequence"/>
</dbReference>
<feature type="transmembrane region" description="Helical" evidence="8">
    <location>
        <begin position="367"/>
        <end position="386"/>
    </location>
</feature>
<keyword evidence="2 8" id="KW-0813">Transport</keyword>
<name>A0A4E0QPW6_9GAMM</name>
<gene>
    <name evidence="10" type="ORF">PN36_13755</name>
</gene>
<feature type="domain" description="ABC transmembrane type-1" evidence="9">
    <location>
        <begin position="45"/>
        <end position="234"/>
    </location>
</feature>
<comment type="similarity">
    <text evidence="8">Belongs to the binding-protein-dependent transport system permease family.</text>
</comment>
<feature type="transmembrane region" description="Helical" evidence="8">
    <location>
        <begin position="160"/>
        <end position="185"/>
    </location>
</feature>
<protein>
    <recommendedName>
        <fullName evidence="9">ABC transmembrane type-1 domain-containing protein</fullName>
    </recommendedName>
</protein>
<dbReference type="Pfam" id="PF00528">
    <property type="entry name" value="BPD_transp_1"/>
    <property type="match status" value="1"/>
</dbReference>
<keyword evidence="4" id="KW-0997">Cell inner membrane</keyword>
<proteinExistence type="inferred from homology"/>
<feature type="transmembrane region" description="Helical" evidence="8">
    <location>
        <begin position="80"/>
        <end position="101"/>
    </location>
</feature>
<accession>A0A4E0QPW6</accession>
<dbReference type="PANTHER" id="PTHR43357">
    <property type="entry name" value="INNER MEMBRANE ABC TRANSPORTER PERMEASE PROTEIN YDCV"/>
    <property type="match status" value="1"/>
</dbReference>
<dbReference type="Gene3D" id="1.10.3720.10">
    <property type="entry name" value="MetI-like"/>
    <property type="match status" value="2"/>
</dbReference>
<evidence type="ECO:0000256" key="7">
    <source>
        <dbReference type="ARBA" id="ARBA00023136"/>
    </source>
</evidence>
<dbReference type="PROSITE" id="PS50928">
    <property type="entry name" value="ABC_TM1"/>
    <property type="match status" value="2"/>
</dbReference>
<dbReference type="SUPFAM" id="SSF161098">
    <property type="entry name" value="MetI-like"/>
    <property type="match status" value="2"/>
</dbReference>
<keyword evidence="5 8" id="KW-0812">Transmembrane</keyword>
<evidence type="ECO:0000256" key="5">
    <source>
        <dbReference type="ARBA" id="ARBA00022692"/>
    </source>
</evidence>
<dbReference type="EMBL" id="JSZA02000046">
    <property type="protein sequence ID" value="TGO03043.1"/>
    <property type="molecule type" value="Genomic_DNA"/>
</dbReference>
<evidence type="ECO:0000256" key="1">
    <source>
        <dbReference type="ARBA" id="ARBA00004429"/>
    </source>
</evidence>